<accession>A0A976UB42</accession>
<dbReference type="InterPro" id="IPR012337">
    <property type="entry name" value="RNaseH-like_sf"/>
</dbReference>
<dbReference type="GO" id="GO:0003676">
    <property type="term" value="F:nucleic acid binding"/>
    <property type="evidence" value="ECO:0007669"/>
    <property type="project" value="InterPro"/>
</dbReference>
<evidence type="ECO:0000313" key="1">
    <source>
        <dbReference type="EMBL" id="UVF62640.1"/>
    </source>
</evidence>
<organism evidence="1">
    <name type="scientific">Yangshan Harbor Nitrososphaeria virus</name>
    <dbReference type="NCBI Taxonomy" id="2969597"/>
    <lineage>
        <taxon>Viruses</taxon>
        <taxon>Duplodnaviria</taxon>
        <taxon>Heunggongvirae</taxon>
        <taxon>Uroviricota</taxon>
        <taxon>Caudoviricetes</taxon>
    </lineage>
</organism>
<dbReference type="Gene3D" id="3.30.420.10">
    <property type="entry name" value="Ribonuclease H-like superfamily/Ribonuclease H"/>
    <property type="match status" value="1"/>
</dbReference>
<protein>
    <submittedName>
        <fullName evidence="1">Uncharacterized protein</fullName>
    </submittedName>
</protein>
<dbReference type="InterPro" id="IPR036397">
    <property type="entry name" value="RNaseH_sf"/>
</dbReference>
<proteinExistence type="predicted"/>
<name>A0A976UB42_9CAUD</name>
<sequence length="244" mass="29389">MRNLTLPEIQARFDRHAKLHRFEVDKLFEKVKHKPFNEMQYRYLEIGIRHQFIYDIETSDFDPEQNFIICYCGILRDIVTEEIEHVQDSITKSDIKKAVSQSTFDFDKRLLTTLSHNMKQAHHVVGHYSTKFDNPYFRSRCLLTNQQDLIPGYGYQFYGDTWRMMKTTMKAKRNTLKNFIRQTTGNDEKTFVDLKYWYITHFKDHKLWKKSMDYIIDHCVKDVRMTYEGLKRAELFNNIGRAKA</sequence>
<reference evidence="1" key="1">
    <citation type="submission" date="2022-05" db="EMBL/GenBank/DDBJ databases">
        <title>Diverse viruses of marine archaea discovered using metagenomics.</title>
        <authorList>
            <person name="Zhou Y."/>
        </authorList>
    </citation>
    <scope>NUCLEOTIDE SEQUENCE</scope>
    <source>
        <strain evidence="1">YSH_354833</strain>
    </source>
</reference>
<dbReference type="SUPFAM" id="SSF53098">
    <property type="entry name" value="Ribonuclease H-like"/>
    <property type="match status" value="1"/>
</dbReference>
<dbReference type="EMBL" id="ON649703">
    <property type="protein sequence ID" value="UVF62640.1"/>
    <property type="molecule type" value="Genomic_DNA"/>
</dbReference>